<name>A0A4P6KGT8_9MICO</name>
<accession>A0A4P6KGT8</accession>
<dbReference type="EMBL" id="CP035806">
    <property type="protein sequence ID" value="QBE49636.1"/>
    <property type="molecule type" value="Genomic_DNA"/>
</dbReference>
<protein>
    <submittedName>
        <fullName evidence="1">Uncharacterized protein</fullName>
    </submittedName>
</protein>
<dbReference type="AlphaFoldDB" id="A0A4P6KGT8"/>
<organism evidence="1 2">
    <name type="scientific">Leucobacter triazinivorans</name>
    <dbReference type="NCBI Taxonomy" id="1784719"/>
    <lineage>
        <taxon>Bacteria</taxon>
        <taxon>Bacillati</taxon>
        <taxon>Actinomycetota</taxon>
        <taxon>Actinomycetes</taxon>
        <taxon>Micrococcales</taxon>
        <taxon>Microbacteriaceae</taxon>
        <taxon>Leucobacter</taxon>
    </lineage>
</organism>
<keyword evidence="2" id="KW-1185">Reference proteome</keyword>
<evidence type="ECO:0000313" key="1">
    <source>
        <dbReference type="EMBL" id="QBE49636.1"/>
    </source>
</evidence>
<reference evidence="1 2" key="1">
    <citation type="submission" date="2019-02" db="EMBL/GenBank/DDBJ databases">
        <authorList>
            <person name="Sun L."/>
            <person name="Pan D."/>
            <person name="Wu X."/>
        </authorList>
    </citation>
    <scope>NUCLEOTIDE SEQUENCE [LARGE SCALE GENOMIC DNA]</scope>
    <source>
        <strain evidence="1 2">JW-1</strain>
    </source>
</reference>
<sequence>MMTADFSRRLARLVNYTVGIDPRQVIADQEALTREVGAGASSFEELSQGLQEHFKQYPSYYDLLVKMLPMFPESELDQA</sequence>
<dbReference type="RefSeq" id="WP_130110753.1">
    <property type="nucleotide sequence ID" value="NZ_CP035806.1"/>
</dbReference>
<evidence type="ECO:0000313" key="2">
    <source>
        <dbReference type="Proteomes" id="UP000289260"/>
    </source>
</evidence>
<dbReference type="KEGG" id="ltr:EVS81_13045"/>
<proteinExistence type="predicted"/>
<dbReference type="Proteomes" id="UP000289260">
    <property type="component" value="Chromosome"/>
</dbReference>
<gene>
    <name evidence="1" type="ORF">EVS81_13045</name>
</gene>